<dbReference type="OrthoDB" id="21470at2759"/>
<feature type="region of interest" description="Disordered" evidence="1">
    <location>
        <begin position="483"/>
        <end position="535"/>
    </location>
</feature>
<dbReference type="InterPro" id="IPR008942">
    <property type="entry name" value="ENTH_VHS"/>
</dbReference>
<dbReference type="EMBL" id="PDLM01000001">
    <property type="protein sequence ID" value="RDW88284.1"/>
    <property type="molecule type" value="Genomic_DNA"/>
</dbReference>
<evidence type="ECO:0000256" key="1">
    <source>
        <dbReference type="SAM" id="MobiDB-lite"/>
    </source>
</evidence>
<gene>
    <name evidence="3" type="ORF">BP6252_00316</name>
</gene>
<proteinExistence type="predicted"/>
<protein>
    <recommendedName>
        <fullName evidence="2">CID domain-containing protein</fullName>
    </recommendedName>
</protein>
<reference evidence="3 4" key="1">
    <citation type="journal article" date="2018" name="IMA Fungus">
        <title>IMA Genome-F 9: Draft genome sequence of Annulohypoxylon stygium, Aspergillus mulundensis, Berkeleyomyces basicola (syn. Thielaviopsis basicola), Ceratocystis smalleyi, two Cercospora beticola strains, Coleophoma cylindrospora, Fusarium fracticaudum, Phialophora cf. hyalina, and Morchella septimelata.</title>
        <authorList>
            <person name="Wingfield B.D."/>
            <person name="Bills G.F."/>
            <person name="Dong Y."/>
            <person name="Huang W."/>
            <person name="Nel W.J."/>
            <person name="Swalarsk-Parry B.S."/>
            <person name="Vaghefi N."/>
            <person name="Wilken P.M."/>
            <person name="An Z."/>
            <person name="de Beer Z.W."/>
            <person name="De Vos L."/>
            <person name="Chen L."/>
            <person name="Duong T.A."/>
            <person name="Gao Y."/>
            <person name="Hammerbacher A."/>
            <person name="Kikkert J.R."/>
            <person name="Li Y."/>
            <person name="Li H."/>
            <person name="Li K."/>
            <person name="Li Q."/>
            <person name="Liu X."/>
            <person name="Ma X."/>
            <person name="Naidoo K."/>
            <person name="Pethybridge S.J."/>
            <person name="Sun J."/>
            <person name="Steenkamp E.T."/>
            <person name="van der Nest M.A."/>
            <person name="van Wyk S."/>
            <person name="Wingfield M.J."/>
            <person name="Xiong C."/>
            <person name="Yue Q."/>
            <person name="Zhang X."/>
        </authorList>
    </citation>
    <scope>NUCLEOTIDE SEQUENCE [LARGE SCALE GENOMIC DNA]</scope>
    <source>
        <strain evidence="3 4">BP6252</strain>
    </source>
</reference>
<feature type="domain" description="CID" evidence="2">
    <location>
        <begin position="25"/>
        <end position="180"/>
    </location>
</feature>
<feature type="compositionally biased region" description="Pro residues" evidence="1">
    <location>
        <begin position="483"/>
        <end position="497"/>
    </location>
</feature>
<feature type="compositionally biased region" description="Gly residues" evidence="1">
    <location>
        <begin position="522"/>
        <end position="535"/>
    </location>
</feature>
<dbReference type="AlphaFoldDB" id="A0A3D8SQ20"/>
<dbReference type="Pfam" id="PF04818">
    <property type="entry name" value="CID"/>
    <property type="match status" value="1"/>
</dbReference>
<evidence type="ECO:0000313" key="3">
    <source>
        <dbReference type="EMBL" id="RDW88284.1"/>
    </source>
</evidence>
<evidence type="ECO:0000313" key="4">
    <source>
        <dbReference type="Proteomes" id="UP000256645"/>
    </source>
</evidence>
<dbReference type="Gene3D" id="1.25.40.90">
    <property type="match status" value="1"/>
</dbReference>
<name>A0A3D8SQ20_9HELO</name>
<feature type="region of interest" description="Disordered" evidence="1">
    <location>
        <begin position="325"/>
        <end position="458"/>
    </location>
</feature>
<accession>A0A3D8SQ20</accession>
<dbReference type="Proteomes" id="UP000256645">
    <property type="component" value="Unassembled WGS sequence"/>
</dbReference>
<dbReference type="PANTHER" id="PTHR12323">
    <property type="entry name" value="SR-RELATED CTD ASSOCIATED FACTOR 6"/>
    <property type="match status" value="1"/>
</dbReference>
<feature type="compositionally biased region" description="Low complexity" evidence="1">
    <location>
        <begin position="397"/>
        <end position="416"/>
    </location>
</feature>
<sequence>MASHQFAIAKASFSAGLLRPDPISLSREDIAQFHSLLNEAVLQCSPKNVQKCKNWILQNITQSTARCTALGKYLTALAISYNEPTLREPAKREPSIKRKRLHLLYLLNDLLNHAKFHINDASISSKIQPILVSLLSTAASFKGCPKHQRKIADLLQIWEDKGFYSSDYIDKLRETVKNAQESGAAALGETVTSADGIQDGVARAAKNIPYVMPAMHGDTSTSWFDLPAGNMMPHIVPNSTRPINPSMIKPLQFVAGPADEGLALAVKTLLEDVQKIYGGETSEEEVVLGDIDELGQPIIMDEITGDVLEGEGYYGWSRSFCEKMKQRRKGGQDPVMEHRSRSRSSSPEQRKRRYSDSDDASVVDRGRRQRRRSYSSSRSPSTEDDRRVARNGNGNLRSQSRTPQRSPSSSSRAPPNTNFPPLPTPPAYPNPQMMFSQGMNHNFPPPPPPLPFNNQGPPYGNWIPPPPPIDNTQFNGQQFNQHWPPPPPPPPMVPMPPGGWQGQQNQGRGHPTNAWQPPPGPQGRGGRGNYRGRGW</sequence>
<dbReference type="GO" id="GO:0048471">
    <property type="term" value="C:perinuclear region of cytoplasm"/>
    <property type="evidence" value="ECO:0007669"/>
    <property type="project" value="TreeGrafter"/>
</dbReference>
<dbReference type="InterPro" id="IPR006569">
    <property type="entry name" value="CID_dom"/>
</dbReference>
<feature type="compositionally biased region" description="Pro residues" evidence="1">
    <location>
        <begin position="417"/>
        <end position="429"/>
    </location>
</feature>
<comment type="caution">
    <text evidence="3">The sequence shown here is derived from an EMBL/GenBank/DDBJ whole genome shotgun (WGS) entry which is preliminary data.</text>
</comment>
<dbReference type="GO" id="GO:0006874">
    <property type="term" value="P:intracellular calcium ion homeostasis"/>
    <property type="evidence" value="ECO:0007669"/>
    <property type="project" value="TreeGrafter"/>
</dbReference>
<evidence type="ECO:0000259" key="2">
    <source>
        <dbReference type="PROSITE" id="PS51391"/>
    </source>
</evidence>
<dbReference type="PANTHER" id="PTHR12323:SF0">
    <property type="entry name" value="CALCIUM HOMEOSTASIS ENDOPLASMIC RETICULUM PROTEIN"/>
    <property type="match status" value="1"/>
</dbReference>
<dbReference type="STRING" id="1849047.A0A3D8SQ20"/>
<organism evidence="3 4">
    <name type="scientific">Coleophoma cylindrospora</name>
    <dbReference type="NCBI Taxonomy" id="1849047"/>
    <lineage>
        <taxon>Eukaryota</taxon>
        <taxon>Fungi</taxon>
        <taxon>Dikarya</taxon>
        <taxon>Ascomycota</taxon>
        <taxon>Pezizomycotina</taxon>
        <taxon>Leotiomycetes</taxon>
        <taxon>Helotiales</taxon>
        <taxon>Dermateaceae</taxon>
        <taxon>Coleophoma</taxon>
    </lineage>
</organism>
<keyword evidence="4" id="KW-1185">Reference proteome</keyword>
<dbReference type="PROSITE" id="PS51391">
    <property type="entry name" value="CID"/>
    <property type="match status" value="1"/>
</dbReference>